<keyword evidence="2" id="KW-0238">DNA-binding</keyword>
<dbReference type="InterPro" id="IPR015927">
    <property type="entry name" value="Peptidase_S24_S26A/B/C"/>
</dbReference>
<dbReference type="Pfam" id="PF00717">
    <property type="entry name" value="Peptidase_S24"/>
    <property type="match status" value="1"/>
</dbReference>
<keyword evidence="3" id="KW-0804">Transcription</keyword>
<dbReference type="InterPro" id="IPR039418">
    <property type="entry name" value="LexA-like"/>
</dbReference>
<proteinExistence type="predicted"/>
<dbReference type="CDD" id="cd06529">
    <property type="entry name" value="S24_LexA-like"/>
    <property type="match status" value="1"/>
</dbReference>
<dbReference type="Gene3D" id="2.10.109.10">
    <property type="entry name" value="Umud Fragment, subunit A"/>
    <property type="match status" value="1"/>
</dbReference>
<dbReference type="InterPro" id="IPR010982">
    <property type="entry name" value="Lambda_DNA-bd_dom_sf"/>
</dbReference>
<dbReference type="PANTHER" id="PTHR40661">
    <property type="match status" value="1"/>
</dbReference>
<dbReference type="Gene3D" id="1.10.260.40">
    <property type="entry name" value="lambda repressor-like DNA-binding domains"/>
    <property type="match status" value="1"/>
</dbReference>
<accession>A0A2A6LPM3</accession>
<name>A0A2A6LPM3_RHIFR</name>
<reference evidence="6 7" key="2">
    <citation type="submission" date="2017-09" db="EMBL/GenBank/DDBJ databases">
        <title>Comparative genomics of rhizobia isolated from Phaseolus vulgaris in China.</title>
        <authorList>
            <person name="Tong W."/>
        </authorList>
    </citation>
    <scope>NUCLEOTIDE SEQUENCE [LARGE SCALE GENOMIC DNA]</scope>
    <source>
        <strain evidence="6 7">PCH1</strain>
    </source>
</reference>
<dbReference type="InterPro" id="IPR001387">
    <property type="entry name" value="Cro/C1-type_HTH"/>
</dbReference>
<reference evidence="5" key="3">
    <citation type="submission" date="2019-10" db="EMBL/GenBank/DDBJ databases">
        <authorList>
            <person name="Sugawara M."/>
            <person name="Epstein B."/>
            <person name="Badgley B."/>
            <person name="Unno T."/>
            <person name="Xu L."/>
            <person name="Reese J."/>
            <person name="Gyaneshwar P."/>
            <person name="Denny R."/>
            <person name="Mudege J."/>
            <person name="Bharti A."/>
            <person name="Farmer A."/>
            <person name="May G."/>
            <person name="Woodward J."/>
            <person name="Medigue C."/>
            <person name="Vallenet D."/>
            <person name="Lajus A."/>
            <person name="Rouy Z."/>
            <person name="Martinez-Vaz B."/>
            <person name="Tiffin P."/>
            <person name="Young N."/>
            <person name="Sadowsky M."/>
        </authorList>
    </citation>
    <scope>NUCLEOTIDE SEQUENCE</scope>
    <source>
        <strain evidence="5">USDA205</strain>
    </source>
</reference>
<dbReference type="PROSITE" id="PS50943">
    <property type="entry name" value="HTH_CROC1"/>
    <property type="match status" value="1"/>
</dbReference>
<dbReference type="CDD" id="cd00093">
    <property type="entry name" value="HTH_XRE"/>
    <property type="match status" value="1"/>
</dbReference>
<dbReference type="SUPFAM" id="SSF47413">
    <property type="entry name" value="lambda repressor-like DNA-binding domains"/>
    <property type="match status" value="1"/>
</dbReference>
<protein>
    <submittedName>
        <fullName evidence="5">Helix-turn-helix transcriptional regulator</fullName>
    </submittedName>
    <submittedName>
        <fullName evidence="6">Phage repressor protein C</fullName>
    </submittedName>
</protein>
<evidence type="ECO:0000259" key="4">
    <source>
        <dbReference type="PROSITE" id="PS50943"/>
    </source>
</evidence>
<dbReference type="AlphaFoldDB" id="A0A2A6LPM3"/>
<comment type="caution">
    <text evidence="6">The sequence shown here is derived from an EMBL/GenBank/DDBJ whole genome shotgun (WGS) entry which is preliminary data.</text>
</comment>
<dbReference type="Proteomes" id="UP000220353">
    <property type="component" value="Unassembled WGS sequence"/>
</dbReference>
<evidence type="ECO:0000256" key="3">
    <source>
        <dbReference type="ARBA" id="ARBA00023163"/>
    </source>
</evidence>
<dbReference type="EMBL" id="WISZ01000084">
    <property type="protein sequence ID" value="MQX08631.1"/>
    <property type="molecule type" value="Genomic_DNA"/>
</dbReference>
<organism evidence="6 7">
    <name type="scientific">Rhizobium fredii</name>
    <name type="common">Sinorhizobium fredii</name>
    <dbReference type="NCBI Taxonomy" id="380"/>
    <lineage>
        <taxon>Bacteria</taxon>
        <taxon>Pseudomonadati</taxon>
        <taxon>Pseudomonadota</taxon>
        <taxon>Alphaproteobacteria</taxon>
        <taxon>Hyphomicrobiales</taxon>
        <taxon>Rhizobiaceae</taxon>
        <taxon>Sinorhizobium/Ensifer group</taxon>
        <taxon>Sinorhizobium</taxon>
    </lineage>
</organism>
<evidence type="ECO:0000313" key="7">
    <source>
        <dbReference type="Proteomes" id="UP000220353"/>
    </source>
</evidence>
<evidence type="ECO:0000313" key="8">
    <source>
        <dbReference type="Proteomes" id="UP000466694"/>
    </source>
</evidence>
<dbReference type="PANTHER" id="PTHR40661:SF3">
    <property type="entry name" value="FELS-1 PROPHAGE TRANSCRIPTIONAL REGULATOR"/>
    <property type="match status" value="1"/>
</dbReference>
<evidence type="ECO:0000313" key="5">
    <source>
        <dbReference type="EMBL" id="MQX08631.1"/>
    </source>
</evidence>
<keyword evidence="1" id="KW-0805">Transcription regulation</keyword>
<sequence>MIYVTRVAMLHVMNEKAERLRQARITAGYRFASDAANALGIVASTYRAHENGQNEFEFAEAKIYARKFNVDPVWLMGDAAGAEIGIPIPTPKPRAVDPPNATVIEKVVGQARKIPVFGQAVGGVDGEFLMNGNVLYDVLAPPILSDISGAYAVSISGDSMSPRYEDGEVCFVDPSRRVKRGDYVIAQIRLEEGGAPLAYVKKFIRHNSSELVLEQFNPQKELRFEAHTVHSVHYIALAGNA</sequence>
<feature type="domain" description="HTH cro/C1-type" evidence="4">
    <location>
        <begin position="33"/>
        <end position="75"/>
    </location>
</feature>
<reference evidence="5 8" key="1">
    <citation type="journal article" date="2013" name="Genome Biol.">
        <title>Comparative genomics of the core and accessory genomes of 48 Sinorhizobium strains comprising five genospecies.</title>
        <authorList>
            <person name="Sugawara M."/>
            <person name="Epstein B."/>
            <person name="Badgley B.D."/>
            <person name="Unno T."/>
            <person name="Xu L."/>
            <person name="Reese J."/>
            <person name="Gyaneshwar P."/>
            <person name="Denny R."/>
            <person name="Mudge J."/>
            <person name="Bharti A.K."/>
            <person name="Farmer A.D."/>
            <person name="May G.D."/>
            <person name="Woodward J.E."/>
            <person name="Medigue C."/>
            <person name="Vallenet D."/>
            <person name="Lajus A."/>
            <person name="Rouy Z."/>
            <person name="Martinez-Vaz B."/>
            <person name="Tiffin P."/>
            <person name="Young N.D."/>
            <person name="Sadowsky M.J."/>
        </authorList>
    </citation>
    <scope>NUCLEOTIDE SEQUENCE [LARGE SCALE GENOMIC DNA]</scope>
    <source>
        <strain evidence="5 8">USDA205</strain>
    </source>
</reference>
<dbReference type="InterPro" id="IPR036286">
    <property type="entry name" value="LexA/Signal_pep-like_sf"/>
</dbReference>
<dbReference type="Proteomes" id="UP000466694">
    <property type="component" value="Unassembled WGS sequence"/>
</dbReference>
<evidence type="ECO:0000256" key="1">
    <source>
        <dbReference type="ARBA" id="ARBA00023015"/>
    </source>
</evidence>
<dbReference type="EMBL" id="NWTC01000030">
    <property type="protein sequence ID" value="PDT44623.1"/>
    <property type="molecule type" value="Genomic_DNA"/>
</dbReference>
<dbReference type="GO" id="GO:0003677">
    <property type="term" value="F:DNA binding"/>
    <property type="evidence" value="ECO:0007669"/>
    <property type="project" value="UniProtKB-KW"/>
</dbReference>
<evidence type="ECO:0000313" key="6">
    <source>
        <dbReference type="EMBL" id="PDT44623.1"/>
    </source>
</evidence>
<evidence type="ECO:0000256" key="2">
    <source>
        <dbReference type="ARBA" id="ARBA00023125"/>
    </source>
</evidence>
<gene>
    <name evidence="6" type="ORF">CO661_28230</name>
    <name evidence="5" type="ORF">GHK48_10115</name>
</gene>
<dbReference type="SUPFAM" id="SSF51306">
    <property type="entry name" value="LexA/Signal peptidase"/>
    <property type="match status" value="1"/>
</dbReference>